<dbReference type="InterPro" id="IPR035069">
    <property type="entry name" value="TTHA1013/TTHA0281-like"/>
</dbReference>
<protein>
    <recommendedName>
        <fullName evidence="1">HicB-like antitoxin of toxin-antitoxin system domain-containing protein</fullName>
    </recommendedName>
</protein>
<feature type="domain" description="HicB-like antitoxin of toxin-antitoxin system" evidence="1">
    <location>
        <begin position="16"/>
        <end position="66"/>
    </location>
</feature>
<accession>A0A1G2R7F3</accession>
<evidence type="ECO:0000313" key="2">
    <source>
        <dbReference type="EMBL" id="OHA68784.1"/>
    </source>
</evidence>
<sequence>MVNKKANIKRKKILQYYAVFQEEDDGGFSVWVPSLPGCCTQGDTLEEATNNVREAIGLYLEETPDKRYPSEARQKQFLVPIRVSYA</sequence>
<organism evidence="2 3">
    <name type="scientific">Candidatus Wildermuthbacteria bacterium RIFCSPHIGHO2_02_FULL_47_17</name>
    <dbReference type="NCBI Taxonomy" id="1802452"/>
    <lineage>
        <taxon>Bacteria</taxon>
        <taxon>Candidatus Wildermuthiibacteriota</taxon>
    </lineage>
</organism>
<dbReference type="AlphaFoldDB" id="A0A1G2R7F3"/>
<proteinExistence type="predicted"/>
<dbReference type="PANTHER" id="PTHR34504">
    <property type="entry name" value="ANTITOXIN HICB"/>
    <property type="match status" value="1"/>
</dbReference>
<dbReference type="Gene3D" id="3.30.160.250">
    <property type="match status" value="1"/>
</dbReference>
<dbReference type="SUPFAM" id="SSF143100">
    <property type="entry name" value="TTHA1013/TTHA0281-like"/>
    <property type="match status" value="1"/>
</dbReference>
<dbReference type="Pfam" id="PF15919">
    <property type="entry name" value="HicB_lk_antitox"/>
    <property type="match status" value="1"/>
</dbReference>
<evidence type="ECO:0000313" key="3">
    <source>
        <dbReference type="Proteomes" id="UP000179258"/>
    </source>
</evidence>
<dbReference type="InterPro" id="IPR031807">
    <property type="entry name" value="HicB-like"/>
</dbReference>
<dbReference type="InterPro" id="IPR051404">
    <property type="entry name" value="TA_system_antitoxin"/>
</dbReference>
<evidence type="ECO:0000259" key="1">
    <source>
        <dbReference type="Pfam" id="PF15919"/>
    </source>
</evidence>
<dbReference type="EMBL" id="MHTX01000008">
    <property type="protein sequence ID" value="OHA68784.1"/>
    <property type="molecule type" value="Genomic_DNA"/>
</dbReference>
<comment type="caution">
    <text evidence="2">The sequence shown here is derived from an EMBL/GenBank/DDBJ whole genome shotgun (WGS) entry which is preliminary data.</text>
</comment>
<gene>
    <name evidence="2" type="ORF">A3D59_01220</name>
</gene>
<name>A0A1G2R7F3_9BACT</name>
<dbReference type="PANTHER" id="PTHR34504:SF2">
    <property type="entry name" value="UPF0150 PROTEIN SSL0259"/>
    <property type="match status" value="1"/>
</dbReference>
<reference evidence="2 3" key="1">
    <citation type="journal article" date="2016" name="Nat. Commun.">
        <title>Thousands of microbial genomes shed light on interconnected biogeochemical processes in an aquifer system.</title>
        <authorList>
            <person name="Anantharaman K."/>
            <person name="Brown C.T."/>
            <person name="Hug L.A."/>
            <person name="Sharon I."/>
            <person name="Castelle C.J."/>
            <person name="Probst A.J."/>
            <person name="Thomas B.C."/>
            <person name="Singh A."/>
            <person name="Wilkins M.J."/>
            <person name="Karaoz U."/>
            <person name="Brodie E.L."/>
            <person name="Williams K.H."/>
            <person name="Hubbard S.S."/>
            <person name="Banfield J.F."/>
        </authorList>
    </citation>
    <scope>NUCLEOTIDE SEQUENCE [LARGE SCALE GENOMIC DNA]</scope>
</reference>
<dbReference type="Proteomes" id="UP000179258">
    <property type="component" value="Unassembled WGS sequence"/>
</dbReference>